<name>A0A6H1TTJ4_9CYAN</name>
<dbReference type="InterPro" id="IPR011604">
    <property type="entry name" value="PDDEXK-like_dom_sf"/>
</dbReference>
<dbReference type="EC" id="3.1.12.1" evidence="3 13"/>
<evidence type="ECO:0000256" key="10">
    <source>
        <dbReference type="ARBA" id="ARBA00023014"/>
    </source>
</evidence>
<dbReference type="AlphaFoldDB" id="A0A6H1TTJ4"/>
<dbReference type="PANTHER" id="PTHR36531:SF6">
    <property type="entry name" value="DNA REPLICATION ATP-DEPENDENT HELICASE_NUCLEASE DNA2"/>
    <property type="match status" value="1"/>
</dbReference>
<dbReference type="KEGG" id="oxy:HCG48_04475"/>
<keyword evidence="8 13" id="KW-0269">Exonuclease</keyword>
<keyword evidence="16" id="KW-1185">Reference proteome</keyword>
<dbReference type="EMBL" id="CP051167">
    <property type="protein sequence ID" value="QIZ69924.1"/>
    <property type="molecule type" value="Genomic_DNA"/>
</dbReference>
<gene>
    <name evidence="15" type="primary">cas4</name>
    <name evidence="15" type="ORF">HCG48_04475</name>
</gene>
<comment type="cofactor">
    <cofactor evidence="1">
        <name>[4Fe-4S] cluster</name>
        <dbReference type="ChEBI" id="CHEBI:49883"/>
    </cofactor>
</comment>
<reference evidence="15 16" key="1">
    <citation type="submission" date="2020-04" db="EMBL/GenBank/DDBJ databases">
        <authorList>
            <person name="Basu S."/>
            <person name="Maruthanayagam V."/>
            <person name="Chakraborty S."/>
            <person name="Pramanik A."/>
            <person name="Mukherjee J."/>
            <person name="Brink B."/>
        </authorList>
    </citation>
    <scope>NUCLEOTIDE SEQUENCE [LARGE SCALE GENOMIC DNA]</scope>
    <source>
        <strain evidence="15 16">AP17</strain>
    </source>
</reference>
<feature type="domain" description="DUF83" evidence="14">
    <location>
        <begin position="12"/>
        <end position="185"/>
    </location>
</feature>
<keyword evidence="7 13" id="KW-0378">Hydrolase</keyword>
<evidence type="ECO:0000256" key="13">
    <source>
        <dbReference type="RuleBase" id="RU365022"/>
    </source>
</evidence>
<proteinExistence type="inferred from homology"/>
<evidence type="ECO:0000256" key="8">
    <source>
        <dbReference type="ARBA" id="ARBA00022839"/>
    </source>
</evidence>
<dbReference type="Pfam" id="PF01930">
    <property type="entry name" value="Cas_Cas4"/>
    <property type="match status" value="1"/>
</dbReference>
<keyword evidence="9 13" id="KW-0408">Iron</keyword>
<dbReference type="GO" id="GO:0046872">
    <property type="term" value="F:metal ion binding"/>
    <property type="evidence" value="ECO:0007669"/>
    <property type="project" value="UniProtKB-KW"/>
</dbReference>
<dbReference type="GO" id="GO:0051607">
    <property type="term" value="P:defense response to virus"/>
    <property type="evidence" value="ECO:0007669"/>
    <property type="project" value="UniProtKB-KW"/>
</dbReference>
<evidence type="ECO:0000256" key="11">
    <source>
        <dbReference type="ARBA" id="ARBA00023118"/>
    </source>
</evidence>
<keyword evidence="12 13" id="KW-0464">Manganese</keyword>
<dbReference type="Proteomes" id="UP000500857">
    <property type="component" value="Chromosome"/>
</dbReference>
<keyword evidence="5 13" id="KW-0540">Nuclease</keyword>
<dbReference type="CDD" id="cd09637">
    <property type="entry name" value="Cas4_I-A_I-B_I-C_I-D_II-B"/>
    <property type="match status" value="1"/>
</dbReference>
<evidence type="ECO:0000256" key="2">
    <source>
        <dbReference type="ARBA" id="ARBA00009189"/>
    </source>
</evidence>
<dbReference type="GO" id="GO:0004527">
    <property type="term" value="F:exonuclease activity"/>
    <property type="evidence" value="ECO:0007669"/>
    <property type="project" value="UniProtKB-KW"/>
</dbReference>
<dbReference type="RefSeq" id="WP_168568081.1">
    <property type="nucleotide sequence ID" value="NZ_CP051167.1"/>
</dbReference>
<evidence type="ECO:0000313" key="15">
    <source>
        <dbReference type="EMBL" id="QIZ69924.1"/>
    </source>
</evidence>
<sequence length="199" mass="22658">MTEMLTEVAIASLNHFTYCPHRCWRMFCAGEFVENAYTVEGSTLHDRVHTLGEGFREDTWQVRSIWLKSQKYGLVGKADLVESKAGEIYPVEYKRGRKNPWENDALQVCGQALCLEELTGRSIPTGYVYSLQSHQRQDIVLDDKLRRETIATIESVRQMLQTGEMPPALYYTTSCRGCSLYGGCLPQAASKVERYQEIG</sequence>
<evidence type="ECO:0000256" key="7">
    <source>
        <dbReference type="ARBA" id="ARBA00022801"/>
    </source>
</evidence>
<comment type="similarity">
    <text evidence="2 13">Belongs to the CRISPR-associated exonuclease Cas4 family.</text>
</comment>
<organism evidence="15 16">
    <name type="scientific">Oxynema aestuarii AP17</name>
    <dbReference type="NCBI Taxonomy" id="2064643"/>
    <lineage>
        <taxon>Bacteria</taxon>
        <taxon>Bacillati</taxon>
        <taxon>Cyanobacteriota</taxon>
        <taxon>Cyanophyceae</taxon>
        <taxon>Oscillatoriophycideae</taxon>
        <taxon>Oscillatoriales</taxon>
        <taxon>Oscillatoriaceae</taxon>
        <taxon>Oxynema</taxon>
        <taxon>Oxynema aestuarii</taxon>
    </lineage>
</organism>
<dbReference type="InterPro" id="IPR013343">
    <property type="entry name" value="CRISPR-assoc_prot_Cas4"/>
</dbReference>
<comment type="cofactor">
    <cofactor evidence="13">
        <name>iron-sulfur cluster</name>
        <dbReference type="ChEBI" id="CHEBI:30408"/>
    </cofactor>
</comment>
<accession>A0A6H1TTJ4</accession>
<evidence type="ECO:0000256" key="6">
    <source>
        <dbReference type="ARBA" id="ARBA00022723"/>
    </source>
</evidence>
<protein>
    <recommendedName>
        <fullName evidence="4 13">CRISPR-associated exonuclease Cas4</fullName>
        <ecNumber evidence="3 13">3.1.12.1</ecNumber>
    </recommendedName>
</protein>
<evidence type="ECO:0000256" key="1">
    <source>
        <dbReference type="ARBA" id="ARBA00001966"/>
    </source>
</evidence>
<dbReference type="GO" id="GO:0051536">
    <property type="term" value="F:iron-sulfur cluster binding"/>
    <property type="evidence" value="ECO:0007669"/>
    <property type="project" value="UniProtKB-KW"/>
</dbReference>
<evidence type="ECO:0000256" key="5">
    <source>
        <dbReference type="ARBA" id="ARBA00022722"/>
    </source>
</evidence>
<evidence type="ECO:0000256" key="12">
    <source>
        <dbReference type="ARBA" id="ARBA00023211"/>
    </source>
</evidence>
<evidence type="ECO:0000256" key="4">
    <source>
        <dbReference type="ARBA" id="ARBA00020049"/>
    </source>
</evidence>
<dbReference type="PANTHER" id="PTHR36531">
    <property type="entry name" value="CRISPR-ASSOCIATED EXONUCLEASE CAS4"/>
    <property type="match status" value="1"/>
</dbReference>
<dbReference type="InterPro" id="IPR051827">
    <property type="entry name" value="Cas4_exonuclease"/>
</dbReference>
<keyword evidence="10 13" id="KW-0411">Iron-sulfur</keyword>
<comment type="cofactor">
    <cofactor evidence="13">
        <name>Mg(2+)</name>
        <dbReference type="ChEBI" id="CHEBI:18420"/>
    </cofactor>
    <cofactor evidence="13">
        <name>Mn(2+)</name>
        <dbReference type="ChEBI" id="CHEBI:29035"/>
    </cofactor>
    <text evidence="13">Mg(2+) or Mn(2+) required for ssDNA cleavage activity.</text>
</comment>
<dbReference type="InterPro" id="IPR022765">
    <property type="entry name" value="Dna2/Cas4_DUF83"/>
</dbReference>
<evidence type="ECO:0000259" key="14">
    <source>
        <dbReference type="Pfam" id="PF01930"/>
    </source>
</evidence>
<keyword evidence="11 13" id="KW-0051">Antiviral defense</keyword>
<evidence type="ECO:0000313" key="16">
    <source>
        <dbReference type="Proteomes" id="UP000500857"/>
    </source>
</evidence>
<evidence type="ECO:0000256" key="3">
    <source>
        <dbReference type="ARBA" id="ARBA00012768"/>
    </source>
</evidence>
<dbReference type="Gene3D" id="3.90.320.10">
    <property type="match status" value="1"/>
</dbReference>
<evidence type="ECO:0000256" key="9">
    <source>
        <dbReference type="ARBA" id="ARBA00023004"/>
    </source>
</evidence>
<dbReference type="NCBIfam" id="TIGR00372">
    <property type="entry name" value="cas4"/>
    <property type="match status" value="1"/>
</dbReference>
<keyword evidence="6 13" id="KW-0479">Metal-binding</keyword>
<comment type="function">
    <text evidence="13">CRISPR (clustered regularly interspaced short palindromic repeat) is an adaptive immune system that provides protection against mobile genetic elements (viruses, transposable elements and conjugative plasmids). CRISPR clusters contain sequences complementary to antecedent mobile elements and target invading nucleic acids. CRISPR clusters are transcribed and processed into CRISPR RNA (crRNA).</text>
</comment>